<gene>
    <name evidence="7" type="ORF">LSTR_LSTR006112</name>
</gene>
<keyword evidence="2 5" id="KW-0812">Transmembrane</keyword>
<dbReference type="Proteomes" id="UP000291343">
    <property type="component" value="Unassembled WGS sequence"/>
</dbReference>
<feature type="non-terminal residue" evidence="7">
    <location>
        <position position="1"/>
    </location>
</feature>
<keyword evidence="4 5" id="KW-0472">Membrane</keyword>
<comment type="caution">
    <text evidence="7">The sequence shown here is derived from an EMBL/GenBank/DDBJ whole genome shotgun (WGS) entry which is preliminary data.</text>
</comment>
<keyword evidence="3 5" id="KW-1133">Transmembrane helix</keyword>
<dbReference type="InterPro" id="IPR017452">
    <property type="entry name" value="GPCR_Rhodpsn_7TM"/>
</dbReference>
<dbReference type="AlphaFoldDB" id="A0A482WY38"/>
<evidence type="ECO:0000256" key="1">
    <source>
        <dbReference type="ARBA" id="ARBA00004370"/>
    </source>
</evidence>
<comment type="subcellular location">
    <subcellularLocation>
        <location evidence="1">Membrane</location>
    </subcellularLocation>
</comment>
<dbReference type="Gene3D" id="1.20.1070.10">
    <property type="entry name" value="Rhodopsin 7-helix transmembrane proteins"/>
    <property type="match status" value="1"/>
</dbReference>
<reference evidence="7 8" key="1">
    <citation type="journal article" date="2017" name="Gigascience">
        <title>Genome sequence of the small brown planthopper, Laodelphax striatellus.</title>
        <authorList>
            <person name="Zhu J."/>
            <person name="Jiang F."/>
            <person name="Wang X."/>
            <person name="Yang P."/>
            <person name="Bao Y."/>
            <person name="Zhao W."/>
            <person name="Wang W."/>
            <person name="Lu H."/>
            <person name="Wang Q."/>
            <person name="Cui N."/>
            <person name="Li J."/>
            <person name="Chen X."/>
            <person name="Luo L."/>
            <person name="Yu J."/>
            <person name="Kang L."/>
            <person name="Cui F."/>
        </authorList>
    </citation>
    <scope>NUCLEOTIDE SEQUENCE [LARGE SCALE GENOMIC DNA]</scope>
    <source>
        <strain evidence="7">Lst14</strain>
    </source>
</reference>
<dbReference type="GO" id="GO:0016020">
    <property type="term" value="C:membrane"/>
    <property type="evidence" value="ECO:0007669"/>
    <property type="project" value="UniProtKB-SubCell"/>
</dbReference>
<accession>A0A482WY38</accession>
<evidence type="ECO:0000259" key="6">
    <source>
        <dbReference type="PROSITE" id="PS50262"/>
    </source>
</evidence>
<evidence type="ECO:0000256" key="2">
    <source>
        <dbReference type="ARBA" id="ARBA00022692"/>
    </source>
</evidence>
<feature type="domain" description="G-protein coupled receptors family 1 profile" evidence="6">
    <location>
        <begin position="1"/>
        <end position="62"/>
    </location>
</feature>
<evidence type="ECO:0000313" key="7">
    <source>
        <dbReference type="EMBL" id="RZF38517.1"/>
    </source>
</evidence>
<dbReference type="STRING" id="195883.A0A482WY38"/>
<dbReference type="PROSITE" id="PS50262">
    <property type="entry name" value="G_PROTEIN_RECEP_F1_2"/>
    <property type="match status" value="1"/>
</dbReference>
<protein>
    <recommendedName>
        <fullName evidence="6">G-protein coupled receptors family 1 profile domain-containing protein</fullName>
    </recommendedName>
</protein>
<organism evidence="7 8">
    <name type="scientific">Laodelphax striatellus</name>
    <name type="common">Small brown planthopper</name>
    <name type="synonym">Delphax striatella</name>
    <dbReference type="NCBI Taxonomy" id="195883"/>
    <lineage>
        <taxon>Eukaryota</taxon>
        <taxon>Metazoa</taxon>
        <taxon>Ecdysozoa</taxon>
        <taxon>Arthropoda</taxon>
        <taxon>Hexapoda</taxon>
        <taxon>Insecta</taxon>
        <taxon>Pterygota</taxon>
        <taxon>Neoptera</taxon>
        <taxon>Paraneoptera</taxon>
        <taxon>Hemiptera</taxon>
        <taxon>Auchenorrhyncha</taxon>
        <taxon>Fulgoroidea</taxon>
        <taxon>Delphacidae</taxon>
        <taxon>Criomorphinae</taxon>
        <taxon>Laodelphax</taxon>
    </lineage>
</organism>
<dbReference type="SMR" id="A0A482WY38"/>
<feature type="non-terminal residue" evidence="7">
    <location>
        <position position="62"/>
    </location>
</feature>
<evidence type="ECO:0000256" key="4">
    <source>
        <dbReference type="ARBA" id="ARBA00023136"/>
    </source>
</evidence>
<keyword evidence="8" id="KW-1185">Reference proteome</keyword>
<evidence type="ECO:0000256" key="3">
    <source>
        <dbReference type="ARBA" id="ARBA00022989"/>
    </source>
</evidence>
<dbReference type="EMBL" id="QKKF02022243">
    <property type="protein sequence ID" value="RZF38517.1"/>
    <property type="molecule type" value="Genomic_DNA"/>
</dbReference>
<name>A0A482WY38_LAOST</name>
<evidence type="ECO:0000313" key="8">
    <source>
        <dbReference type="Proteomes" id="UP000291343"/>
    </source>
</evidence>
<dbReference type="InParanoid" id="A0A482WY38"/>
<evidence type="ECO:0000256" key="5">
    <source>
        <dbReference type="SAM" id="Phobius"/>
    </source>
</evidence>
<sequence length="62" mass="7294">GKHKCRETWPTQISEKVFNLFLDAILLLIPLIIMSLAYSLIVSKLWKGLQREIKHNSSCRRR</sequence>
<feature type="transmembrane region" description="Helical" evidence="5">
    <location>
        <begin position="20"/>
        <end position="41"/>
    </location>
</feature>
<proteinExistence type="predicted"/>
<dbReference type="SUPFAM" id="SSF81321">
    <property type="entry name" value="Family A G protein-coupled receptor-like"/>
    <property type="match status" value="1"/>
</dbReference>